<dbReference type="Proteomes" id="UP001175261">
    <property type="component" value="Unassembled WGS sequence"/>
</dbReference>
<feature type="compositionally biased region" description="Basic and acidic residues" evidence="1">
    <location>
        <begin position="17"/>
        <end position="30"/>
    </location>
</feature>
<keyword evidence="3" id="KW-1185">Reference proteome</keyword>
<evidence type="ECO:0000313" key="3">
    <source>
        <dbReference type="Proteomes" id="UP001175261"/>
    </source>
</evidence>
<dbReference type="AlphaFoldDB" id="A0AA39L8B1"/>
<protein>
    <submittedName>
        <fullName evidence="2">Uncharacterized protein</fullName>
    </submittedName>
</protein>
<name>A0AA39L8B1_SARSR</name>
<gene>
    <name evidence="2" type="ORF">NLU13_5811</name>
</gene>
<accession>A0AA39L8B1</accession>
<feature type="region of interest" description="Disordered" evidence="1">
    <location>
        <begin position="1"/>
        <end position="30"/>
    </location>
</feature>
<reference evidence="2" key="1">
    <citation type="submission" date="2022-10" db="EMBL/GenBank/DDBJ databases">
        <title>Determination and structural analysis of whole genome sequence of Sarocladium strictum F4-1.</title>
        <authorList>
            <person name="Hu L."/>
            <person name="Jiang Y."/>
        </authorList>
    </citation>
    <scope>NUCLEOTIDE SEQUENCE</scope>
    <source>
        <strain evidence="2">F4-1</strain>
    </source>
</reference>
<proteinExistence type="predicted"/>
<sequence length="247" mass="27980">MPLSSTNGNQKNAEASALRDRLRSESRSREHLFPPPGLLRLFEDHQAKYDLDSTRNFFTAMKSFVDSKDDRITCQLKNASTKTSTELHDIILHELRQTRDDIDTAIEDSSKATSSVLSRTQALYSNIEHPLSATLCHSSSLPRATISAHCETLCKEIASRIECVDQLKQEWTKCCQNEEKLWEEFEDFMLPQDKKNSDGGELSTALAALECEVRNIVETTEEEIDGIEAEFRDAIKAETFKMVSLMV</sequence>
<organism evidence="2 3">
    <name type="scientific">Sarocladium strictum</name>
    <name type="common">Black bundle disease fungus</name>
    <name type="synonym">Acremonium strictum</name>
    <dbReference type="NCBI Taxonomy" id="5046"/>
    <lineage>
        <taxon>Eukaryota</taxon>
        <taxon>Fungi</taxon>
        <taxon>Dikarya</taxon>
        <taxon>Ascomycota</taxon>
        <taxon>Pezizomycotina</taxon>
        <taxon>Sordariomycetes</taxon>
        <taxon>Hypocreomycetidae</taxon>
        <taxon>Hypocreales</taxon>
        <taxon>Sarocladiaceae</taxon>
        <taxon>Sarocladium</taxon>
    </lineage>
</organism>
<feature type="compositionally biased region" description="Polar residues" evidence="1">
    <location>
        <begin position="1"/>
        <end position="13"/>
    </location>
</feature>
<dbReference type="EMBL" id="JAPDFR010000004">
    <property type="protein sequence ID" value="KAK0387499.1"/>
    <property type="molecule type" value="Genomic_DNA"/>
</dbReference>
<evidence type="ECO:0000256" key="1">
    <source>
        <dbReference type="SAM" id="MobiDB-lite"/>
    </source>
</evidence>
<evidence type="ECO:0000313" key="2">
    <source>
        <dbReference type="EMBL" id="KAK0387499.1"/>
    </source>
</evidence>
<comment type="caution">
    <text evidence="2">The sequence shown here is derived from an EMBL/GenBank/DDBJ whole genome shotgun (WGS) entry which is preliminary data.</text>
</comment>